<evidence type="ECO:0000256" key="2">
    <source>
        <dbReference type="SAM" id="Phobius"/>
    </source>
</evidence>
<dbReference type="EMBL" id="BK032514">
    <property type="protein sequence ID" value="DAF45208.1"/>
    <property type="molecule type" value="Genomic_DNA"/>
</dbReference>
<organism evidence="4">
    <name type="scientific">Siphoviridae sp. ctBLh2</name>
    <dbReference type="NCBI Taxonomy" id="2827803"/>
    <lineage>
        <taxon>Viruses</taxon>
        <taxon>Duplodnaviria</taxon>
        <taxon>Heunggongvirae</taxon>
        <taxon>Uroviricota</taxon>
        <taxon>Caudoviricetes</taxon>
    </lineage>
</organism>
<feature type="compositionally biased region" description="Basic and acidic residues" evidence="1">
    <location>
        <begin position="312"/>
        <end position="321"/>
    </location>
</feature>
<accession>A0A8S5S2S1</accession>
<reference evidence="4" key="1">
    <citation type="journal article" date="2021" name="Proc. Natl. Acad. Sci. U.S.A.">
        <title>A Catalog of Tens of Thousands of Viruses from Human Metagenomes Reveals Hidden Associations with Chronic Diseases.</title>
        <authorList>
            <person name="Tisza M.J."/>
            <person name="Buck C.B."/>
        </authorList>
    </citation>
    <scope>NUCLEOTIDE SEQUENCE</scope>
    <source>
        <strain evidence="4">CtBLh2</strain>
    </source>
</reference>
<protein>
    <submittedName>
        <fullName evidence="4">PASTA domain</fullName>
    </submittedName>
</protein>
<sequence>MKNLQNTLSELRRNKLVWNLLLIVLIILAMAVIAHFVMQAGTRHGARRTVPDFSGIALGEAQRIARANDLRLHINDSLFVPAYEGGTVLDQLPEGGVEVKPGRTVYITINAFRQKQVPVPYVAGRSLRQAKNMLEIAGLEIERLVYRPDIATNYVLEEYCDNRPVRPESKIEAEAGSGVTLYVGVQAGDSLTIVPQVIGATLRQAKSRLWELGLNVGRIAFDEGIDLINQKDARVYIQTPGAERAAVLGSPVELRLTLDADKLTRARSEATKQAAAAAEERMRMERERDSLREAGALTALPQPEATEGGPTAEERRSESRPKQQASEPDEFFD</sequence>
<keyword evidence="2" id="KW-0812">Transmembrane</keyword>
<feature type="compositionally biased region" description="Basic and acidic residues" evidence="1">
    <location>
        <begin position="278"/>
        <end position="292"/>
    </location>
</feature>
<evidence type="ECO:0000313" key="4">
    <source>
        <dbReference type="EMBL" id="DAF45208.1"/>
    </source>
</evidence>
<dbReference type="PROSITE" id="PS51178">
    <property type="entry name" value="PASTA"/>
    <property type="match status" value="2"/>
</dbReference>
<feature type="domain" description="PASTA" evidence="3">
    <location>
        <begin position="45"/>
        <end position="111"/>
    </location>
</feature>
<dbReference type="InterPro" id="IPR005543">
    <property type="entry name" value="PASTA_dom"/>
</dbReference>
<keyword evidence="2" id="KW-1133">Transmembrane helix</keyword>
<dbReference type="Gene3D" id="3.30.10.20">
    <property type="match status" value="3"/>
</dbReference>
<name>A0A8S5S2S1_9CAUD</name>
<evidence type="ECO:0000256" key="1">
    <source>
        <dbReference type="SAM" id="MobiDB-lite"/>
    </source>
</evidence>
<feature type="transmembrane region" description="Helical" evidence="2">
    <location>
        <begin position="16"/>
        <end position="38"/>
    </location>
</feature>
<evidence type="ECO:0000259" key="3">
    <source>
        <dbReference type="PROSITE" id="PS51178"/>
    </source>
</evidence>
<dbReference type="SMART" id="SM00740">
    <property type="entry name" value="PASTA"/>
    <property type="match status" value="3"/>
</dbReference>
<keyword evidence="2" id="KW-0472">Membrane</keyword>
<dbReference type="SUPFAM" id="SSF54184">
    <property type="entry name" value="Penicillin-binding protein 2x (pbp-2x), c-terminal domain"/>
    <property type="match status" value="1"/>
</dbReference>
<feature type="domain" description="PASTA" evidence="3">
    <location>
        <begin position="113"/>
        <end position="185"/>
    </location>
</feature>
<proteinExistence type="predicted"/>
<dbReference type="Pfam" id="PF03793">
    <property type="entry name" value="PASTA"/>
    <property type="match status" value="1"/>
</dbReference>
<dbReference type="CDD" id="cd06577">
    <property type="entry name" value="PASTA_pknB"/>
    <property type="match status" value="3"/>
</dbReference>
<feature type="region of interest" description="Disordered" evidence="1">
    <location>
        <begin position="266"/>
        <end position="333"/>
    </location>
</feature>